<feature type="transmembrane region" description="Helical" evidence="1">
    <location>
        <begin position="258"/>
        <end position="279"/>
    </location>
</feature>
<dbReference type="EMBL" id="LNIX01000023">
    <property type="protein sequence ID" value="OXA43168.1"/>
    <property type="molecule type" value="Genomic_DNA"/>
</dbReference>
<feature type="transmembrane region" description="Helical" evidence="1">
    <location>
        <begin position="185"/>
        <end position="218"/>
    </location>
</feature>
<dbReference type="AlphaFoldDB" id="A0A226DDW5"/>
<feature type="transmembrane region" description="Helical" evidence="1">
    <location>
        <begin position="134"/>
        <end position="156"/>
    </location>
</feature>
<keyword evidence="1" id="KW-0812">Transmembrane</keyword>
<sequence>MFFRSGLPSLIFNLQLLDFYGLRPFYYDVKGNRFTSRGNDKIKVVILTCIVATLVLNGIHTLIGTTGLSSIKKVFVFIFVLGWTSGHSLALPVMNGSPALVNLMNLMISFEPGYFDQLKCSPELLRKWKFRVKICGWAGTMICLTVPVTEYAIVLYESKIPTYLGSIDVNMDSSWPHLTVYLVSLVVQAFMVTAVPVAFAIMIGPICCATLVSVVGYLSCLARIFKAAHTQENLTMALNAYKQISILIGQINLCFRQIVLPAILMFAVSVSILGIYLTLRIGSDMLTNLGNLFFPVIASESLLVVIGMGTTAGLINKKSMGIVKKIKVALVNVIKQSQNVRQDSRHTRRMIKSSGPMKIRFGSNFVDILTPFVMSIFCVKSLVRMLLLF</sequence>
<keyword evidence="1" id="KW-1133">Transmembrane helix</keyword>
<feature type="transmembrane region" description="Helical" evidence="1">
    <location>
        <begin position="44"/>
        <end position="63"/>
    </location>
</feature>
<evidence type="ECO:0000313" key="3">
    <source>
        <dbReference type="Proteomes" id="UP000198287"/>
    </source>
</evidence>
<reference evidence="2 3" key="1">
    <citation type="submission" date="2015-12" db="EMBL/GenBank/DDBJ databases">
        <title>The genome of Folsomia candida.</title>
        <authorList>
            <person name="Faddeeva A."/>
            <person name="Derks M.F."/>
            <person name="Anvar Y."/>
            <person name="Smit S."/>
            <person name="Van Straalen N."/>
            <person name="Roelofs D."/>
        </authorList>
    </citation>
    <scope>NUCLEOTIDE SEQUENCE [LARGE SCALE GENOMIC DNA]</scope>
    <source>
        <strain evidence="2 3">VU population</strain>
        <tissue evidence="2">Whole body</tissue>
    </source>
</reference>
<organism evidence="2 3">
    <name type="scientific">Folsomia candida</name>
    <name type="common">Springtail</name>
    <dbReference type="NCBI Taxonomy" id="158441"/>
    <lineage>
        <taxon>Eukaryota</taxon>
        <taxon>Metazoa</taxon>
        <taxon>Ecdysozoa</taxon>
        <taxon>Arthropoda</taxon>
        <taxon>Hexapoda</taxon>
        <taxon>Collembola</taxon>
        <taxon>Entomobryomorpha</taxon>
        <taxon>Isotomoidea</taxon>
        <taxon>Isotomidae</taxon>
        <taxon>Proisotominae</taxon>
        <taxon>Folsomia</taxon>
    </lineage>
</organism>
<evidence type="ECO:0000313" key="2">
    <source>
        <dbReference type="EMBL" id="OXA43168.1"/>
    </source>
</evidence>
<name>A0A226DDW5_FOLCA</name>
<feature type="transmembrane region" description="Helical" evidence="1">
    <location>
        <begin position="75"/>
        <end position="94"/>
    </location>
</feature>
<proteinExistence type="predicted"/>
<comment type="caution">
    <text evidence="2">The sequence shown here is derived from an EMBL/GenBank/DDBJ whole genome shotgun (WGS) entry which is preliminary data.</text>
</comment>
<keyword evidence="1" id="KW-0472">Membrane</keyword>
<accession>A0A226DDW5</accession>
<feature type="transmembrane region" description="Helical" evidence="1">
    <location>
        <begin position="365"/>
        <end position="387"/>
    </location>
</feature>
<gene>
    <name evidence="2" type="ORF">Fcan01_22135</name>
</gene>
<keyword evidence="3" id="KW-1185">Reference proteome</keyword>
<evidence type="ECO:0000256" key="1">
    <source>
        <dbReference type="SAM" id="Phobius"/>
    </source>
</evidence>
<feature type="transmembrane region" description="Helical" evidence="1">
    <location>
        <begin position="291"/>
        <end position="315"/>
    </location>
</feature>
<dbReference type="Proteomes" id="UP000198287">
    <property type="component" value="Unassembled WGS sequence"/>
</dbReference>
<protein>
    <submittedName>
        <fullName evidence="2">Uncharacterized protein</fullName>
    </submittedName>
</protein>